<gene>
    <name evidence="3" type="ORF">A4R43_09810</name>
</gene>
<evidence type="ECO:0000256" key="2">
    <source>
        <dbReference type="ARBA" id="ARBA00023002"/>
    </source>
</evidence>
<dbReference type="EMBL" id="CP015163">
    <property type="protein sequence ID" value="AXB42790.1"/>
    <property type="molecule type" value="Genomic_DNA"/>
</dbReference>
<dbReference type="Pfam" id="PF13561">
    <property type="entry name" value="adh_short_C2"/>
    <property type="match status" value="1"/>
</dbReference>
<reference evidence="3 4" key="1">
    <citation type="submission" date="2016-04" db="EMBL/GenBank/DDBJ databases">
        <title>Complete genome sequence and analysis of deep-sea sediment isolate, Amycolatopsis sp. WP1.</title>
        <authorList>
            <person name="Wang H."/>
            <person name="Chen S."/>
            <person name="Wu Q."/>
        </authorList>
    </citation>
    <scope>NUCLEOTIDE SEQUENCE [LARGE SCALE GENOMIC DNA]</scope>
    <source>
        <strain evidence="3 4">WP1</strain>
    </source>
</reference>
<dbReference type="Proteomes" id="UP000250434">
    <property type="component" value="Chromosome"/>
</dbReference>
<evidence type="ECO:0000256" key="1">
    <source>
        <dbReference type="ARBA" id="ARBA00006484"/>
    </source>
</evidence>
<dbReference type="SUPFAM" id="SSF51735">
    <property type="entry name" value="NAD(P)-binding Rossmann-fold domains"/>
    <property type="match status" value="1"/>
</dbReference>
<dbReference type="PANTHER" id="PTHR43008">
    <property type="entry name" value="BENZIL REDUCTASE"/>
    <property type="match status" value="1"/>
</dbReference>
<proteinExistence type="inferred from homology"/>
<name>A0A344L416_9PSEU</name>
<dbReference type="InterPro" id="IPR002347">
    <property type="entry name" value="SDR_fam"/>
</dbReference>
<organism evidence="3 4">
    <name type="scientific">Amycolatopsis albispora</name>
    <dbReference type="NCBI Taxonomy" id="1804986"/>
    <lineage>
        <taxon>Bacteria</taxon>
        <taxon>Bacillati</taxon>
        <taxon>Actinomycetota</taxon>
        <taxon>Actinomycetes</taxon>
        <taxon>Pseudonocardiales</taxon>
        <taxon>Pseudonocardiaceae</taxon>
        <taxon>Amycolatopsis</taxon>
    </lineage>
</organism>
<keyword evidence="4" id="KW-1185">Reference proteome</keyword>
<accession>A0A344L416</accession>
<dbReference type="PANTHER" id="PTHR43008:SF4">
    <property type="entry name" value="CHAIN DEHYDROGENASE, PUTATIVE (AFU_ORTHOLOGUE AFUA_4G08710)-RELATED"/>
    <property type="match status" value="1"/>
</dbReference>
<dbReference type="NCBIfam" id="NF005395">
    <property type="entry name" value="PRK06940.1"/>
    <property type="match status" value="1"/>
</dbReference>
<dbReference type="KEGG" id="aab:A4R43_09810"/>
<comment type="similarity">
    <text evidence="1">Belongs to the short-chain dehydrogenases/reductases (SDR) family.</text>
</comment>
<dbReference type="CDD" id="cd05233">
    <property type="entry name" value="SDR_c"/>
    <property type="match status" value="1"/>
</dbReference>
<evidence type="ECO:0000313" key="4">
    <source>
        <dbReference type="Proteomes" id="UP000250434"/>
    </source>
</evidence>
<dbReference type="PRINTS" id="PR00081">
    <property type="entry name" value="GDHRDH"/>
</dbReference>
<dbReference type="InterPro" id="IPR036291">
    <property type="entry name" value="NAD(P)-bd_dom_sf"/>
</dbReference>
<dbReference type="RefSeq" id="WP_113692051.1">
    <property type="nucleotide sequence ID" value="NZ_CP015163.1"/>
</dbReference>
<dbReference type="OrthoDB" id="9803333at2"/>
<dbReference type="Pfam" id="PF00106">
    <property type="entry name" value="adh_short"/>
    <property type="match status" value="1"/>
</dbReference>
<protein>
    <submittedName>
        <fullName evidence="3">Short-chain dehydrogenase</fullName>
    </submittedName>
</protein>
<sequence length="270" mass="27250">MSDVVVITGAGGMGLAIARRLAGGRRTVLADFSEPTLTSAAELLRGEGHDITTRVLDVSERDSVAELAGAAAALGRVTHVAHTAGVSPAQAPAETVLRVNLLGVALVLDEFARVIAPGGAGVVIASMAGHLPLELTFEQQHALATAPAAELLGLPFLTAVTSAQLAYPMSKRANALRVQAAASTWGRRGARINSISPGVVATAMGRAELDGPSGDMVRALIARSGTGRIGTPDDIADAAAFLLGPQAGFITGTDLLADGGAVAATRFPPD</sequence>
<dbReference type="Gene3D" id="3.40.50.720">
    <property type="entry name" value="NAD(P)-binding Rossmann-like Domain"/>
    <property type="match status" value="1"/>
</dbReference>
<keyword evidence="2" id="KW-0560">Oxidoreductase</keyword>
<dbReference type="AlphaFoldDB" id="A0A344L416"/>
<evidence type="ECO:0000313" key="3">
    <source>
        <dbReference type="EMBL" id="AXB42790.1"/>
    </source>
</evidence>
<dbReference type="GO" id="GO:0050664">
    <property type="term" value="F:oxidoreductase activity, acting on NAD(P)H, oxygen as acceptor"/>
    <property type="evidence" value="ECO:0007669"/>
    <property type="project" value="TreeGrafter"/>
</dbReference>